<protein>
    <submittedName>
        <fullName evidence="1">Uncharacterized protein</fullName>
    </submittedName>
</protein>
<name>A0A7C8ZZA6_OPUST</name>
<reference evidence="1" key="2">
    <citation type="submission" date="2020-07" db="EMBL/GenBank/DDBJ databases">
        <authorList>
            <person name="Vera ALvarez R."/>
            <person name="Arias-Moreno D.M."/>
            <person name="Jimenez-Jacinto V."/>
            <person name="Jimenez-Bremont J.F."/>
            <person name="Swaminathan K."/>
            <person name="Moose S.P."/>
            <person name="Guerrero-Gonzalez M.L."/>
            <person name="Marino-Ramirez L."/>
            <person name="Landsman D."/>
            <person name="Rodriguez-Kessler M."/>
            <person name="Delgado-Sanchez P."/>
        </authorList>
    </citation>
    <scope>NUCLEOTIDE SEQUENCE</scope>
    <source>
        <tissue evidence="1">Cladode</tissue>
    </source>
</reference>
<dbReference type="AlphaFoldDB" id="A0A7C8ZZA6"/>
<evidence type="ECO:0000313" key="1">
    <source>
        <dbReference type="EMBL" id="MBA4655492.1"/>
    </source>
</evidence>
<proteinExistence type="predicted"/>
<sequence>MGHKPCAQMWFIQPLEREREREREGVLTWMPRPSSIASTMSCRKDRQIQTKSLRSNTLLNEHIINSVHFAWVNFEQAICIRLLRNIPLHHFHRHGLEDIEIMRR</sequence>
<accession>A0A7C8ZZA6</accession>
<organism evidence="1">
    <name type="scientific">Opuntia streptacantha</name>
    <name type="common">Prickly pear cactus</name>
    <name type="synonym">Opuntia cardona</name>
    <dbReference type="NCBI Taxonomy" id="393608"/>
    <lineage>
        <taxon>Eukaryota</taxon>
        <taxon>Viridiplantae</taxon>
        <taxon>Streptophyta</taxon>
        <taxon>Embryophyta</taxon>
        <taxon>Tracheophyta</taxon>
        <taxon>Spermatophyta</taxon>
        <taxon>Magnoliopsida</taxon>
        <taxon>eudicotyledons</taxon>
        <taxon>Gunneridae</taxon>
        <taxon>Pentapetalae</taxon>
        <taxon>Caryophyllales</taxon>
        <taxon>Cactineae</taxon>
        <taxon>Cactaceae</taxon>
        <taxon>Opuntioideae</taxon>
        <taxon>Opuntia</taxon>
    </lineage>
</organism>
<reference evidence="1" key="1">
    <citation type="journal article" date="2013" name="J. Plant Res.">
        <title>Effect of fungi and light on seed germination of three Opuntia species from semiarid lands of central Mexico.</title>
        <authorList>
            <person name="Delgado-Sanchez P."/>
            <person name="Jimenez-Bremont J.F."/>
            <person name="Guerrero-Gonzalez Mde L."/>
            <person name="Flores J."/>
        </authorList>
    </citation>
    <scope>NUCLEOTIDE SEQUENCE</scope>
    <source>
        <tissue evidence="1">Cladode</tissue>
    </source>
</reference>
<dbReference type="EMBL" id="GISG01188006">
    <property type="protein sequence ID" value="MBA4655492.1"/>
    <property type="molecule type" value="Transcribed_RNA"/>
</dbReference>